<evidence type="ECO:0000313" key="1">
    <source>
        <dbReference type="EMBL" id="QJA68524.1"/>
    </source>
</evidence>
<accession>A0A6M3L6E9</accession>
<reference evidence="2" key="1">
    <citation type="submission" date="2020-03" db="EMBL/GenBank/DDBJ databases">
        <title>The deep terrestrial virosphere.</title>
        <authorList>
            <person name="Holmfeldt K."/>
            <person name="Nilsson E."/>
            <person name="Simone D."/>
            <person name="Lopez-Fernandez M."/>
            <person name="Wu X."/>
            <person name="de Brujin I."/>
            <person name="Lundin D."/>
            <person name="Andersson A."/>
            <person name="Bertilsson S."/>
            <person name="Dopson M."/>
        </authorList>
    </citation>
    <scope>NUCLEOTIDE SEQUENCE</scope>
    <source>
        <strain evidence="1">MM415A06258</strain>
        <strain evidence="2">MM415B02556</strain>
    </source>
</reference>
<dbReference type="AlphaFoldDB" id="A0A6M3L6E9"/>
<name>A0A6M3L6E9_9ZZZZ</name>
<evidence type="ECO:0000313" key="2">
    <source>
        <dbReference type="EMBL" id="QJA89402.1"/>
    </source>
</evidence>
<dbReference type="EMBL" id="MT141625">
    <property type="protein sequence ID" value="QJA68524.1"/>
    <property type="molecule type" value="Genomic_DNA"/>
</dbReference>
<organism evidence="2">
    <name type="scientific">viral metagenome</name>
    <dbReference type="NCBI Taxonomy" id="1070528"/>
    <lineage>
        <taxon>unclassified sequences</taxon>
        <taxon>metagenomes</taxon>
        <taxon>organismal metagenomes</taxon>
    </lineage>
</organism>
<sequence length="74" mass="8549">MKVRIKDHELYGETGLPRDLIGQTGEAESELVDSTGWGVSKERNFDTYKVHIPSQPKDPFPWFVPHCMIEFLED</sequence>
<proteinExistence type="predicted"/>
<gene>
    <name evidence="1" type="ORF">MM415A06258_0004</name>
    <name evidence="2" type="ORF">MM415B02556_0003</name>
</gene>
<dbReference type="EMBL" id="MT142844">
    <property type="protein sequence ID" value="QJA89402.1"/>
    <property type="molecule type" value="Genomic_DNA"/>
</dbReference>
<protein>
    <submittedName>
        <fullName evidence="2">Uncharacterized protein</fullName>
    </submittedName>
</protein>